<name>A0A4Z2GP57_9TELE</name>
<dbReference type="EMBL" id="SRLO01000459">
    <property type="protein sequence ID" value="TNN55337.1"/>
    <property type="molecule type" value="Genomic_DNA"/>
</dbReference>
<evidence type="ECO:0000313" key="3">
    <source>
        <dbReference type="Proteomes" id="UP000314294"/>
    </source>
</evidence>
<sequence length="213" mass="23245">METEEWLRAAEGNQELGVAEGRGDKMYLFHLVGPQRSTGVSMWSECEPAEVFSGVSLCPDSSQISDVCSNGETAPIQIVVMPFSLVGVPTEGLNGLRFVLKSSLSPREHIPPTPPPPHPTHPHPSETVPAHFKVGLWEYGALLRASGRTAVLSGCDGLVFPADLVCQTPKEGELRKKVSRSKILLGALKWNGPREGLVFILFRRKARYFTVEG</sequence>
<evidence type="ECO:0000313" key="2">
    <source>
        <dbReference type="EMBL" id="TNN55337.1"/>
    </source>
</evidence>
<comment type="caution">
    <text evidence="2">The sequence shown here is derived from an EMBL/GenBank/DDBJ whole genome shotgun (WGS) entry which is preliminary data.</text>
</comment>
<keyword evidence="3" id="KW-1185">Reference proteome</keyword>
<organism evidence="2 3">
    <name type="scientific">Liparis tanakae</name>
    <name type="common">Tanaka's snailfish</name>
    <dbReference type="NCBI Taxonomy" id="230148"/>
    <lineage>
        <taxon>Eukaryota</taxon>
        <taxon>Metazoa</taxon>
        <taxon>Chordata</taxon>
        <taxon>Craniata</taxon>
        <taxon>Vertebrata</taxon>
        <taxon>Euteleostomi</taxon>
        <taxon>Actinopterygii</taxon>
        <taxon>Neopterygii</taxon>
        <taxon>Teleostei</taxon>
        <taxon>Neoteleostei</taxon>
        <taxon>Acanthomorphata</taxon>
        <taxon>Eupercaria</taxon>
        <taxon>Perciformes</taxon>
        <taxon>Cottioidei</taxon>
        <taxon>Cottales</taxon>
        <taxon>Liparidae</taxon>
        <taxon>Liparis</taxon>
    </lineage>
</organism>
<feature type="region of interest" description="Disordered" evidence="1">
    <location>
        <begin position="105"/>
        <end position="127"/>
    </location>
</feature>
<gene>
    <name evidence="2" type="ORF">EYF80_034469</name>
</gene>
<dbReference type="Proteomes" id="UP000314294">
    <property type="component" value="Unassembled WGS sequence"/>
</dbReference>
<protein>
    <submittedName>
        <fullName evidence="2">Uncharacterized protein</fullName>
    </submittedName>
</protein>
<accession>A0A4Z2GP57</accession>
<proteinExistence type="predicted"/>
<reference evidence="2 3" key="1">
    <citation type="submission" date="2019-03" db="EMBL/GenBank/DDBJ databases">
        <title>First draft genome of Liparis tanakae, snailfish: a comprehensive survey of snailfish specific genes.</title>
        <authorList>
            <person name="Kim W."/>
            <person name="Song I."/>
            <person name="Jeong J.-H."/>
            <person name="Kim D."/>
            <person name="Kim S."/>
            <person name="Ryu S."/>
            <person name="Song J.Y."/>
            <person name="Lee S.K."/>
        </authorList>
    </citation>
    <scope>NUCLEOTIDE SEQUENCE [LARGE SCALE GENOMIC DNA]</scope>
    <source>
        <tissue evidence="2">Muscle</tissue>
    </source>
</reference>
<evidence type="ECO:0000256" key="1">
    <source>
        <dbReference type="SAM" id="MobiDB-lite"/>
    </source>
</evidence>
<dbReference type="AlphaFoldDB" id="A0A4Z2GP57"/>